<feature type="domain" description="Pyrrolo-quinoline quinone repeat" evidence="1">
    <location>
        <begin position="67"/>
        <end position="148"/>
    </location>
</feature>
<dbReference type="InterPro" id="IPR018391">
    <property type="entry name" value="PQQ_b-propeller_rpt"/>
</dbReference>
<dbReference type="AlphaFoldDB" id="A0A7C5U4J4"/>
<comment type="caution">
    <text evidence="2">The sequence shown here is derived from an EMBL/GenBank/DDBJ whole genome shotgun (WGS) entry which is preliminary data.</text>
</comment>
<protein>
    <recommendedName>
        <fullName evidence="1">Pyrrolo-quinoline quinone repeat domain-containing protein</fullName>
    </recommendedName>
</protein>
<dbReference type="Pfam" id="PF13360">
    <property type="entry name" value="PQQ_2"/>
    <property type="match status" value="1"/>
</dbReference>
<dbReference type="InterPro" id="IPR011047">
    <property type="entry name" value="Quinoprotein_ADH-like_sf"/>
</dbReference>
<name>A0A7C5U4J4_CALS0</name>
<dbReference type="PANTHER" id="PTHR34512:SF30">
    <property type="entry name" value="OUTER MEMBRANE PROTEIN ASSEMBLY FACTOR BAMB"/>
    <property type="match status" value="1"/>
</dbReference>
<evidence type="ECO:0000313" key="2">
    <source>
        <dbReference type="EMBL" id="HHR40910.1"/>
    </source>
</evidence>
<dbReference type="PANTHER" id="PTHR34512">
    <property type="entry name" value="CELL SURFACE PROTEIN"/>
    <property type="match status" value="1"/>
</dbReference>
<evidence type="ECO:0000259" key="1">
    <source>
        <dbReference type="Pfam" id="PF13360"/>
    </source>
</evidence>
<accession>A0A7C5U4J4</accession>
<reference evidence="2" key="1">
    <citation type="journal article" date="2020" name="mSystems">
        <title>Genome- and Community-Level Interaction Insights into Carbon Utilization and Element Cycling Functions of Hydrothermarchaeota in Hydrothermal Sediment.</title>
        <authorList>
            <person name="Zhou Z."/>
            <person name="Liu Y."/>
            <person name="Xu W."/>
            <person name="Pan J."/>
            <person name="Luo Z.H."/>
            <person name="Li M."/>
        </authorList>
    </citation>
    <scope>NUCLEOTIDE SEQUENCE [LARGE SCALE GENOMIC DNA]</scope>
    <source>
        <strain evidence="2">SpSt-1084</strain>
    </source>
</reference>
<dbReference type="InterPro" id="IPR015943">
    <property type="entry name" value="WD40/YVTN_repeat-like_dom_sf"/>
</dbReference>
<sequence length="179" mass="19522">MLSVYRKAIFVFCLLLTLFFLHAFGEAESDWPTAQHDARRSGHASAERTLYPPLEKKLEIRIPVGGIDALAVAGDRLYISSGGPNNTVYAVDANTGLQYWNFTLEGGRGVMGCTPAVYAGLVFFGGQGVDKLYAIDASTGRSVWQLSGMVSMYGQSPVVVDDVLRRLWHTTQSTSALVR</sequence>
<dbReference type="Gene3D" id="2.130.10.10">
    <property type="entry name" value="YVTN repeat-like/Quinoprotein amine dehydrogenase"/>
    <property type="match status" value="1"/>
</dbReference>
<dbReference type="EMBL" id="DRXS01000199">
    <property type="protein sequence ID" value="HHR40910.1"/>
    <property type="molecule type" value="Genomic_DNA"/>
</dbReference>
<dbReference type="SMART" id="SM00564">
    <property type="entry name" value="PQQ"/>
    <property type="match status" value="2"/>
</dbReference>
<dbReference type="InterPro" id="IPR002372">
    <property type="entry name" value="PQQ_rpt_dom"/>
</dbReference>
<dbReference type="SUPFAM" id="SSF50998">
    <property type="entry name" value="Quinoprotein alcohol dehydrogenase-like"/>
    <property type="match status" value="1"/>
</dbReference>
<gene>
    <name evidence="2" type="ORF">ENM42_03670</name>
</gene>
<proteinExistence type="predicted"/>
<organism evidence="2">
    <name type="scientific">Caldiarchaeum subterraneum</name>
    <dbReference type="NCBI Taxonomy" id="311458"/>
    <lineage>
        <taxon>Archaea</taxon>
        <taxon>Nitrososphaerota</taxon>
        <taxon>Candidatus Caldarchaeales</taxon>
        <taxon>Candidatus Caldarchaeaceae</taxon>
        <taxon>Candidatus Caldarchaeum</taxon>
    </lineage>
</organism>